<sequence length="244" mass="27966">MSNLFEGRNKRESAVDIVVNNIKQLLMDRKLKPGDRLPSELEISEGLCVSRGSVREAMKILAAFGLIDIRVGNGTYVCESIGNGMMDSFLFSFFLSNPDVENLFELRRFFEIDIMELIDKHYLENEEERIALRKNLEDLENMIKDGSSPKKLAKNDIEFHQLLGKATHNILIERIYNFIMDFMEASIIATHKHQHGEVVYKIHKDVVNVIENRDIARIPEVVTNSVVTWSVLQDPSEKVEISVS</sequence>
<evidence type="ECO:0000256" key="3">
    <source>
        <dbReference type="ARBA" id="ARBA00023163"/>
    </source>
</evidence>
<dbReference type="PANTHER" id="PTHR43537">
    <property type="entry name" value="TRANSCRIPTIONAL REGULATOR, GNTR FAMILY"/>
    <property type="match status" value="1"/>
</dbReference>
<dbReference type="InterPro" id="IPR011711">
    <property type="entry name" value="GntR_C"/>
</dbReference>
<keyword evidence="1" id="KW-0805">Transcription regulation</keyword>
<dbReference type="Pfam" id="PF07729">
    <property type="entry name" value="FCD"/>
    <property type="match status" value="1"/>
</dbReference>
<dbReference type="Gene3D" id="1.20.120.530">
    <property type="entry name" value="GntR ligand-binding domain-like"/>
    <property type="match status" value="1"/>
</dbReference>
<dbReference type="GO" id="GO:0003677">
    <property type="term" value="F:DNA binding"/>
    <property type="evidence" value="ECO:0007669"/>
    <property type="project" value="UniProtKB-KW"/>
</dbReference>
<dbReference type="InterPro" id="IPR036388">
    <property type="entry name" value="WH-like_DNA-bd_sf"/>
</dbReference>
<dbReference type="EMBL" id="ACBZ01000112">
    <property type="protein sequence ID" value="EEG48965.1"/>
    <property type="molecule type" value="Genomic_DNA"/>
</dbReference>
<organism evidence="5 6">
    <name type="scientific">Blautia hydrogenotrophica (strain DSM 10507 / JCM 14656 / S5a33)</name>
    <name type="common">Ruminococcus hydrogenotrophicus</name>
    <dbReference type="NCBI Taxonomy" id="476272"/>
    <lineage>
        <taxon>Bacteria</taxon>
        <taxon>Bacillati</taxon>
        <taxon>Bacillota</taxon>
        <taxon>Clostridia</taxon>
        <taxon>Lachnospirales</taxon>
        <taxon>Lachnospiraceae</taxon>
        <taxon>Blautia</taxon>
    </lineage>
</organism>
<dbReference type="AlphaFoldDB" id="C0CMP1"/>
<dbReference type="Proteomes" id="UP000003100">
    <property type="component" value="Unassembled WGS sequence"/>
</dbReference>
<feature type="domain" description="HTH gntR-type" evidence="4">
    <location>
        <begin position="12"/>
        <end position="80"/>
    </location>
</feature>
<keyword evidence="2" id="KW-0238">DNA-binding</keyword>
<evidence type="ECO:0000313" key="5">
    <source>
        <dbReference type="EMBL" id="EEG48965.1"/>
    </source>
</evidence>
<keyword evidence="6" id="KW-1185">Reference proteome</keyword>
<reference evidence="5 6" key="1">
    <citation type="submission" date="2009-01" db="EMBL/GenBank/DDBJ databases">
        <authorList>
            <person name="Fulton L."/>
            <person name="Clifton S."/>
            <person name="Fulton B."/>
            <person name="Xu J."/>
            <person name="Minx P."/>
            <person name="Pepin K.H."/>
            <person name="Johnson M."/>
            <person name="Bhonagiri V."/>
            <person name="Nash W.E."/>
            <person name="Mardis E.R."/>
            <person name="Wilson R.K."/>
        </authorList>
    </citation>
    <scope>NUCLEOTIDE SEQUENCE [LARGE SCALE GENOMIC DNA]</scope>
    <source>
        <strain evidence="6">DSM 10507 / JCM 14656 / S5a33</strain>
    </source>
</reference>
<name>C0CMP1_BLAHS</name>
<dbReference type="PRINTS" id="PR00035">
    <property type="entry name" value="HTHGNTR"/>
</dbReference>
<keyword evidence="3" id="KW-0804">Transcription</keyword>
<dbReference type="SMART" id="SM00345">
    <property type="entry name" value="HTH_GNTR"/>
    <property type="match status" value="1"/>
</dbReference>
<gene>
    <name evidence="5" type="ORF">RUMHYD_02126</name>
</gene>
<dbReference type="RefSeq" id="WP_005949215.1">
    <property type="nucleotide sequence ID" value="NZ_CP136423.1"/>
</dbReference>
<evidence type="ECO:0000313" key="6">
    <source>
        <dbReference type="Proteomes" id="UP000003100"/>
    </source>
</evidence>
<proteinExistence type="predicted"/>
<dbReference type="SUPFAM" id="SSF46785">
    <property type="entry name" value="Winged helix' DNA-binding domain"/>
    <property type="match status" value="1"/>
</dbReference>
<accession>C0CMP1</accession>
<dbReference type="eggNOG" id="COG2186">
    <property type="taxonomic scope" value="Bacteria"/>
</dbReference>
<dbReference type="GO" id="GO:0003700">
    <property type="term" value="F:DNA-binding transcription factor activity"/>
    <property type="evidence" value="ECO:0007669"/>
    <property type="project" value="InterPro"/>
</dbReference>
<protein>
    <recommendedName>
        <fullName evidence="4">HTH gntR-type domain-containing protein</fullName>
    </recommendedName>
</protein>
<dbReference type="Pfam" id="PF00392">
    <property type="entry name" value="GntR"/>
    <property type="match status" value="1"/>
</dbReference>
<dbReference type="InterPro" id="IPR000524">
    <property type="entry name" value="Tscrpt_reg_HTH_GntR"/>
</dbReference>
<reference evidence="5 6" key="2">
    <citation type="submission" date="2009-02" db="EMBL/GenBank/DDBJ databases">
        <title>Draft genome sequence of Blautia hydrogenotrophica DSM 10507 (Ruminococcus hydrogenotrophicus DSM 10507).</title>
        <authorList>
            <person name="Sudarsanam P."/>
            <person name="Ley R."/>
            <person name="Guruge J."/>
            <person name="Turnbaugh P.J."/>
            <person name="Mahowald M."/>
            <person name="Liep D."/>
            <person name="Gordon J."/>
        </authorList>
    </citation>
    <scope>NUCLEOTIDE SEQUENCE [LARGE SCALE GENOMIC DNA]</scope>
    <source>
        <strain evidence="6">DSM 10507 / JCM 14656 / S5a33</strain>
    </source>
</reference>
<dbReference type="GeneID" id="86820922"/>
<dbReference type="InterPro" id="IPR036390">
    <property type="entry name" value="WH_DNA-bd_sf"/>
</dbReference>
<dbReference type="CDD" id="cd07377">
    <property type="entry name" value="WHTH_GntR"/>
    <property type="match status" value="1"/>
</dbReference>
<dbReference type="PROSITE" id="PS50949">
    <property type="entry name" value="HTH_GNTR"/>
    <property type="match status" value="1"/>
</dbReference>
<dbReference type="SUPFAM" id="SSF48008">
    <property type="entry name" value="GntR ligand-binding domain-like"/>
    <property type="match status" value="1"/>
</dbReference>
<evidence type="ECO:0000259" key="4">
    <source>
        <dbReference type="PROSITE" id="PS50949"/>
    </source>
</evidence>
<dbReference type="Gene3D" id="1.10.10.10">
    <property type="entry name" value="Winged helix-like DNA-binding domain superfamily/Winged helix DNA-binding domain"/>
    <property type="match status" value="1"/>
</dbReference>
<dbReference type="InterPro" id="IPR008920">
    <property type="entry name" value="TF_FadR/GntR_C"/>
</dbReference>
<dbReference type="HOGENOM" id="CLU_017584_9_1_9"/>
<dbReference type="PATRIC" id="fig|476272.21.peg.1557"/>
<evidence type="ECO:0000256" key="2">
    <source>
        <dbReference type="ARBA" id="ARBA00023125"/>
    </source>
</evidence>
<evidence type="ECO:0000256" key="1">
    <source>
        <dbReference type="ARBA" id="ARBA00023015"/>
    </source>
</evidence>
<dbReference type="PANTHER" id="PTHR43537:SF5">
    <property type="entry name" value="UXU OPERON TRANSCRIPTIONAL REGULATOR"/>
    <property type="match status" value="1"/>
</dbReference>